<keyword evidence="3" id="KW-1185">Reference proteome</keyword>
<evidence type="ECO:0000256" key="1">
    <source>
        <dbReference type="SAM" id="MobiDB-lite"/>
    </source>
</evidence>
<protein>
    <submittedName>
        <fullName evidence="2">Uncharacterized protein</fullName>
    </submittedName>
</protein>
<organism evidence="2 3">
    <name type="scientific">Angomonas deanei</name>
    <dbReference type="NCBI Taxonomy" id="59799"/>
    <lineage>
        <taxon>Eukaryota</taxon>
        <taxon>Discoba</taxon>
        <taxon>Euglenozoa</taxon>
        <taxon>Kinetoplastea</taxon>
        <taxon>Metakinetoplastina</taxon>
        <taxon>Trypanosomatida</taxon>
        <taxon>Trypanosomatidae</taxon>
        <taxon>Strigomonadinae</taxon>
        <taxon>Angomonas</taxon>
    </lineage>
</organism>
<evidence type="ECO:0000313" key="3">
    <source>
        <dbReference type="Proteomes" id="UP000515908"/>
    </source>
</evidence>
<gene>
    <name evidence="2" type="ORF">ADEAN_000218000</name>
</gene>
<reference evidence="2 3" key="1">
    <citation type="submission" date="2020-08" db="EMBL/GenBank/DDBJ databases">
        <authorList>
            <person name="Newling K."/>
            <person name="Davey J."/>
            <person name="Forrester S."/>
        </authorList>
    </citation>
    <scope>NUCLEOTIDE SEQUENCE [LARGE SCALE GENOMIC DNA]</scope>
    <source>
        <strain evidence="3">Crithidia deanei Carvalho (ATCC PRA-265)</strain>
    </source>
</reference>
<evidence type="ECO:0000313" key="2">
    <source>
        <dbReference type="EMBL" id="CAD2214729.1"/>
    </source>
</evidence>
<proteinExistence type="predicted"/>
<dbReference type="AlphaFoldDB" id="A0A7G2C542"/>
<accession>A0A7G2C542</accession>
<dbReference type="EMBL" id="LR877147">
    <property type="protein sequence ID" value="CAD2214729.1"/>
    <property type="molecule type" value="Genomic_DNA"/>
</dbReference>
<feature type="region of interest" description="Disordered" evidence="1">
    <location>
        <begin position="1"/>
        <end position="21"/>
    </location>
</feature>
<name>A0A7G2C542_9TRYP</name>
<feature type="compositionally biased region" description="Basic and acidic residues" evidence="1">
    <location>
        <begin position="1"/>
        <end position="11"/>
    </location>
</feature>
<sequence length="142" mass="15649">MAKGKRSEAKGSARQQKKLLRDNIKSARRRSDILLQLILGIVERSQGPPICVDLDILLLLLNKAGLNPAAAPQHFGLVQAPCDSPLLLCNISLAPPPPQQLQPVVPLTHQRMLKALYWRVCDTEYPVLANAAATMSEPKKMR</sequence>
<dbReference type="Proteomes" id="UP000515908">
    <property type="component" value="Chromosome 03"/>
</dbReference>
<dbReference type="VEuPathDB" id="TriTrypDB:ADEAN_000218000"/>